<comment type="similarity">
    <text evidence="1">Belongs to the LysR transcriptional regulatory family.</text>
</comment>
<dbReference type="InterPro" id="IPR036388">
    <property type="entry name" value="WH-like_DNA-bd_sf"/>
</dbReference>
<dbReference type="GO" id="GO:0032993">
    <property type="term" value="C:protein-DNA complex"/>
    <property type="evidence" value="ECO:0007669"/>
    <property type="project" value="TreeGrafter"/>
</dbReference>
<dbReference type="Pfam" id="PF00126">
    <property type="entry name" value="HTH_1"/>
    <property type="match status" value="1"/>
</dbReference>
<reference evidence="7 8" key="1">
    <citation type="submission" date="2020-08" db="EMBL/GenBank/DDBJ databases">
        <title>A Genomic Blueprint of the Chicken Gut Microbiome.</title>
        <authorList>
            <person name="Gilroy R."/>
            <person name="Ravi A."/>
            <person name="Getino M."/>
            <person name="Pursley I."/>
            <person name="Horton D.L."/>
            <person name="Alikhan N.-F."/>
            <person name="Baker D."/>
            <person name="Gharbi K."/>
            <person name="Hall N."/>
            <person name="Watson M."/>
            <person name="Adriaenssens E.M."/>
            <person name="Foster-Nyarko E."/>
            <person name="Jarju S."/>
            <person name="Secka A."/>
            <person name="Antonio M."/>
            <person name="Oren A."/>
            <person name="Chaudhuri R."/>
            <person name="La Ragione R.M."/>
            <person name="Hildebrand F."/>
            <person name="Pallen M.J."/>
        </authorList>
    </citation>
    <scope>NUCLEOTIDE SEQUENCE [LARGE SCALE GENOMIC DNA]</scope>
    <source>
        <strain evidence="7 8">Sa1BUA8</strain>
    </source>
</reference>
<dbReference type="SUPFAM" id="SSF53850">
    <property type="entry name" value="Periplasmic binding protein-like II"/>
    <property type="match status" value="1"/>
</dbReference>
<organism evidence="7 8">
    <name type="scientific">Oerskovia douganii</name>
    <dbReference type="NCBI Taxonomy" id="2762210"/>
    <lineage>
        <taxon>Bacteria</taxon>
        <taxon>Bacillati</taxon>
        <taxon>Actinomycetota</taxon>
        <taxon>Actinomycetes</taxon>
        <taxon>Micrococcales</taxon>
        <taxon>Cellulomonadaceae</taxon>
        <taxon>Oerskovia</taxon>
    </lineage>
</organism>
<keyword evidence="4" id="KW-0804">Transcription</keyword>
<dbReference type="SUPFAM" id="SSF46785">
    <property type="entry name" value="Winged helix' DNA-binding domain"/>
    <property type="match status" value="1"/>
</dbReference>
<dbReference type="InterPro" id="IPR000847">
    <property type="entry name" value="LysR_HTH_N"/>
</dbReference>
<protein>
    <submittedName>
        <fullName evidence="7">LysR family transcriptional regulator</fullName>
    </submittedName>
</protein>
<keyword evidence="2" id="KW-0805">Transcription regulation</keyword>
<keyword evidence="3" id="KW-0238">DNA-binding</keyword>
<dbReference type="Gene3D" id="1.10.10.10">
    <property type="entry name" value="Winged helix-like DNA-binding domain superfamily/Winged helix DNA-binding domain"/>
    <property type="match status" value="1"/>
</dbReference>
<evidence type="ECO:0000256" key="4">
    <source>
        <dbReference type="ARBA" id="ARBA00023163"/>
    </source>
</evidence>
<dbReference type="GO" id="GO:0003700">
    <property type="term" value="F:DNA-binding transcription factor activity"/>
    <property type="evidence" value="ECO:0007669"/>
    <property type="project" value="InterPro"/>
</dbReference>
<dbReference type="InterPro" id="IPR005119">
    <property type="entry name" value="LysR_subst-bd"/>
</dbReference>
<dbReference type="AlphaFoldDB" id="A0A9D5UD57"/>
<sequence length="338" mass="35202">MDAALDEETRRLLPLLPAFVAVAEVEQVTLAAAMLRAPQPTVSRAVARVGEVLGVPVVEKHGRGIRLTAAGRALLPHARQALAALGAGVDAVRSSEALARGTLSVAFQTSLGESVVPGLIKEFLAEHPAVRFTMTQGARRSCLAALAAGEVDIALVSRLVPAPAGLLTLTLFQEPVVLMVPAGHELADRPSATLREAARSTFITLKRGYGLRGTVDALCAAAGVRPTIGFEGEDLHTVRGLVAAGLGVSVLPPARHPVHDGVELRLDEPVTTRDIGAAWSPDNTSPTLAAFVAMLRAGFDEGFDAAAPAVRATDPTAERHAASTTDARRAARFPHPTT</sequence>
<evidence type="ECO:0000256" key="1">
    <source>
        <dbReference type="ARBA" id="ARBA00009437"/>
    </source>
</evidence>
<evidence type="ECO:0000256" key="2">
    <source>
        <dbReference type="ARBA" id="ARBA00023015"/>
    </source>
</evidence>
<dbReference type="Pfam" id="PF03466">
    <property type="entry name" value="LysR_substrate"/>
    <property type="match status" value="1"/>
</dbReference>
<dbReference type="Proteomes" id="UP000822993">
    <property type="component" value="Unassembled WGS sequence"/>
</dbReference>
<dbReference type="PANTHER" id="PTHR30346">
    <property type="entry name" value="TRANSCRIPTIONAL DUAL REGULATOR HCAR-RELATED"/>
    <property type="match status" value="1"/>
</dbReference>
<feature type="region of interest" description="Disordered" evidence="5">
    <location>
        <begin position="311"/>
        <end position="338"/>
    </location>
</feature>
<accession>A0A9D5UD57</accession>
<dbReference type="PANTHER" id="PTHR30346:SF28">
    <property type="entry name" value="HTH-TYPE TRANSCRIPTIONAL REGULATOR CYNR"/>
    <property type="match status" value="1"/>
</dbReference>
<name>A0A9D5UD57_9CELL</name>
<evidence type="ECO:0000313" key="8">
    <source>
        <dbReference type="Proteomes" id="UP000822993"/>
    </source>
</evidence>
<gene>
    <name evidence="7" type="ORF">H9623_00380</name>
</gene>
<dbReference type="Gene3D" id="3.40.190.10">
    <property type="entry name" value="Periplasmic binding protein-like II"/>
    <property type="match status" value="2"/>
</dbReference>
<feature type="domain" description="HTH lysR-type" evidence="6">
    <location>
        <begin position="11"/>
        <end position="68"/>
    </location>
</feature>
<dbReference type="InterPro" id="IPR036390">
    <property type="entry name" value="WH_DNA-bd_sf"/>
</dbReference>
<feature type="compositionally biased region" description="Basic and acidic residues" evidence="5">
    <location>
        <begin position="316"/>
        <end position="329"/>
    </location>
</feature>
<evidence type="ECO:0000259" key="6">
    <source>
        <dbReference type="PROSITE" id="PS50931"/>
    </source>
</evidence>
<dbReference type="RefSeq" id="WP_193718113.1">
    <property type="nucleotide sequence ID" value="NZ_JACSPN010000001.1"/>
</dbReference>
<evidence type="ECO:0000313" key="7">
    <source>
        <dbReference type="EMBL" id="MBE7698762.1"/>
    </source>
</evidence>
<evidence type="ECO:0000256" key="3">
    <source>
        <dbReference type="ARBA" id="ARBA00023125"/>
    </source>
</evidence>
<evidence type="ECO:0000256" key="5">
    <source>
        <dbReference type="SAM" id="MobiDB-lite"/>
    </source>
</evidence>
<dbReference type="PROSITE" id="PS50931">
    <property type="entry name" value="HTH_LYSR"/>
    <property type="match status" value="1"/>
</dbReference>
<keyword evidence="8" id="KW-1185">Reference proteome</keyword>
<proteinExistence type="inferred from homology"/>
<dbReference type="EMBL" id="JACSPN010000001">
    <property type="protein sequence ID" value="MBE7698762.1"/>
    <property type="molecule type" value="Genomic_DNA"/>
</dbReference>
<dbReference type="GO" id="GO:0003677">
    <property type="term" value="F:DNA binding"/>
    <property type="evidence" value="ECO:0007669"/>
    <property type="project" value="UniProtKB-KW"/>
</dbReference>
<comment type="caution">
    <text evidence="7">The sequence shown here is derived from an EMBL/GenBank/DDBJ whole genome shotgun (WGS) entry which is preliminary data.</text>
</comment>